<evidence type="ECO:0000313" key="2">
    <source>
        <dbReference type="EMBL" id="KAG8065727.1"/>
    </source>
</evidence>
<sequence length="132" mass="14221">MHRIIGVEVDDLGRVCEGDALGTPEGKMSPGWRWKQPWGATGPAGTRFGPASSFLAMPSCILKRPVGSTIAPQEEVDLKPGGAKVPQSCDEQTQLLARNQNPKVSVPDKANVKTNRDSSKASMKRKPHRGFS</sequence>
<dbReference type="AlphaFoldDB" id="A0A8J5SCZ3"/>
<organism evidence="2 3">
    <name type="scientific">Zizania palustris</name>
    <name type="common">Northern wild rice</name>
    <dbReference type="NCBI Taxonomy" id="103762"/>
    <lineage>
        <taxon>Eukaryota</taxon>
        <taxon>Viridiplantae</taxon>
        <taxon>Streptophyta</taxon>
        <taxon>Embryophyta</taxon>
        <taxon>Tracheophyta</taxon>
        <taxon>Spermatophyta</taxon>
        <taxon>Magnoliopsida</taxon>
        <taxon>Liliopsida</taxon>
        <taxon>Poales</taxon>
        <taxon>Poaceae</taxon>
        <taxon>BOP clade</taxon>
        <taxon>Oryzoideae</taxon>
        <taxon>Oryzeae</taxon>
        <taxon>Zizaniinae</taxon>
        <taxon>Zizania</taxon>
    </lineage>
</organism>
<comment type="caution">
    <text evidence="2">The sequence shown here is derived from an EMBL/GenBank/DDBJ whole genome shotgun (WGS) entry which is preliminary data.</text>
</comment>
<evidence type="ECO:0000313" key="3">
    <source>
        <dbReference type="Proteomes" id="UP000729402"/>
    </source>
</evidence>
<feature type="region of interest" description="Disordered" evidence="1">
    <location>
        <begin position="96"/>
        <end position="132"/>
    </location>
</feature>
<reference evidence="2" key="2">
    <citation type="submission" date="2021-02" db="EMBL/GenBank/DDBJ databases">
        <authorList>
            <person name="Kimball J.A."/>
            <person name="Haas M.W."/>
            <person name="Macchietto M."/>
            <person name="Kono T."/>
            <person name="Duquette J."/>
            <person name="Shao M."/>
        </authorList>
    </citation>
    <scope>NUCLEOTIDE SEQUENCE</scope>
    <source>
        <tissue evidence="2">Fresh leaf tissue</tissue>
    </source>
</reference>
<feature type="region of interest" description="Disordered" evidence="1">
    <location>
        <begin position="21"/>
        <end position="45"/>
    </location>
</feature>
<evidence type="ECO:0000256" key="1">
    <source>
        <dbReference type="SAM" id="MobiDB-lite"/>
    </source>
</evidence>
<protein>
    <submittedName>
        <fullName evidence="2">Uncharacterized protein</fullName>
    </submittedName>
</protein>
<name>A0A8J5SCZ3_ZIZPA</name>
<proteinExistence type="predicted"/>
<accession>A0A8J5SCZ3</accession>
<gene>
    <name evidence="2" type="ORF">GUJ93_ZPchr0004g38771</name>
</gene>
<dbReference type="Proteomes" id="UP000729402">
    <property type="component" value="Unassembled WGS sequence"/>
</dbReference>
<dbReference type="EMBL" id="JAAALK010000285">
    <property type="protein sequence ID" value="KAG8065727.1"/>
    <property type="molecule type" value="Genomic_DNA"/>
</dbReference>
<feature type="compositionally biased region" description="Basic and acidic residues" evidence="1">
    <location>
        <begin position="110"/>
        <end position="119"/>
    </location>
</feature>
<keyword evidence="3" id="KW-1185">Reference proteome</keyword>
<feature type="compositionally biased region" description="Basic residues" evidence="1">
    <location>
        <begin position="122"/>
        <end position="132"/>
    </location>
</feature>
<reference evidence="2" key="1">
    <citation type="journal article" date="2021" name="bioRxiv">
        <title>Whole Genome Assembly and Annotation of Northern Wild Rice, Zizania palustris L., Supports a Whole Genome Duplication in the Zizania Genus.</title>
        <authorList>
            <person name="Haas M."/>
            <person name="Kono T."/>
            <person name="Macchietto M."/>
            <person name="Millas R."/>
            <person name="McGilp L."/>
            <person name="Shao M."/>
            <person name="Duquette J."/>
            <person name="Hirsch C.N."/>
            <person name="Kimball J."/>
        </authorList>
    </citation>
    <scope>NUCLEOTIDE SEQUENCE</scope>
    <source>
        <tissue evidence="2">Fresh leaf tissue</tissue>
    </source>
</reference>